<feature type="compositionally biased region" description="Low complexity" evidence="1">
    <location>
        <begin position="26"/>
        <end position="41"/>
    </location>
</feature>
<accession>A0A5C3M350</accession>
<gene>
    <name evidence="2" type="ORF">BDQ12DRAFT_706667</name>
</gene>
<sequence length="315" mass="33998">MDFSNAPLPPESQIANVIGFPPELDSPPGSTSNSSVTVTPVRTAAHTNGATSIDNETKAAGAGTKHPRRALSMAQERKLLAYLDEKFLQMMRGYKKRSETSSELRTLSAYLSFARHLLALILQIPPIDPSTSLRTAYLLRLTGDVLGSVVGYPLYIPTEIESGGQSPDPKQQLHELLDFLDDLDQAWLAVLQSQVWDPNEGTGVDLVIDSNTMNAGLRSSPPSQTEVARLRSLLVGGEAALEEWLVEEKAAASGKTMKGGFGLNDDEGDFGGDVSGMLEQMGLLDEFDELFSRTLDQIGNLGGYVVEPVDNMDTS</sequence>
<feature type="region of interest" description="Disordered" evidence="1">
    <location>
        <begin position="1"/>
        <end position="70"/>
    </location>
</feature>
<dbReference type="AlphaFoldDB" id="A0A5C3M350"/>
<proteinExistence type="predicted"/>
<evidence type="ECO:0000256" key="1">
    <source>
        <dbReference type="SAM" id="MobiDB-lite"/>
    </source>
</evidence>
<evidence type="ECO:0000313" key="3">
    <source>
        <dbReference type="Proteomes" id="UP000308652"/>
    </source>
</evidence>
<name>A0A5C3M350_9AGAR</name>
<reference evidence="2 3" key="1">
    <citation type="journal article" date="2019" name="Nat. Ecol. Evol.">
        <title>Megaphylogeny resolves global patterns of mushroom evolution.</title>
        <authorList>
            <person name="Varga T."/>
            <person name="Krizsan K."/>
            <person name="Foldi C."/>
            <person name="Dima B."/>
            <person name="Sanchez-Garcia M."/>
            <person name="Sanchez-Ramirez S."/>
            <person name="Szollosi G.J."/>
            <person name="Szarkandi J.G."/>
            <person name="Papp V."/>
            <person name="Albert L."/>
            <person name="Andreopoulos W."/>
            <person name="Angelini C."/>
            <person name="Antonin V."/>
            <person name="Barry K.W."/>
            <person name="Bougher N.L."/>
            <person name="Buchanan P."/>
            <person name="Buyck B."/>
            <person name="Bense V."/>
            <person name="Catcheside P."/>
            <person name="Chovatia M."/>
            <person name="Cooper J."/>
            <person name="Damon W."/>
            <person name="Desjardin D."/>
            <person name="Finy P."/>
            <person name="Geml J."/>
            <person name="Haridas S."/>
            <person name="Hughes K."/>
            <person name="Justo A."/>
            <person name="Karasinski D."/>
            <person name="Kautmanova I."/>
            <person name="Kiss B."/>
            <person name="Kocsube S."/>
            <person name="Kotiranta H."/>
            <person name="LaButti K.M."/>
            <person name="Lechner B.E."/>
            <person name="Liimatainen K."/>
            <person name="Lipzen A."/>
            <person name="Lukacs Z."/>
            <person name="Mihaltcheva S."/>
            <person name="Morgado L.N."/>
            <person name="Niskanen T."/>
            <person name="Noordeloos M.E."/>
            <person name="Ohm R.A."/>
            <person name="Ortiz-Santana B."/>
            <person name="Ovrebo C."/>
            <person name="Racz N."/>
            <person name="Riley R."/>
            <person name="Savchenko A."/>
            <person name="Shiryaev A."/>
            <person name="Soop K."/>
            <person name="Spirin V."/>
            <person name="Szebenyi C."/>
            <person name="Tomsovsky M."/>
            <person name="Tulloss R.E."/>
            <person name="Uehling J."/>
            <person name="Grigoriev I.V."/>
            <person name="Vagvolgyi C."/>
            <person name="Papp T."/>
            <person name="Martin F.M."/>
            <person name="Miettinen O."/>
            <person name="Hibbett D.S."/>
            <person name="Nagy L.G."/>
        </authorList>
    </citation>
    <scope>NUCLEOTIDE SEQUENCE [LARGE SCALE GENOMIC DNA]</scope>
    <source>
        <strain evidence="2 3">CBS 166.37</strain>
    </source>
</reference>
<dbReference type="OrthoDB" id="2574879at2759"/>
<keyword evidence="3" id="KW-1185">Reference proteome</keyword>
<dbReference type="Proteomes" id="UP000308652">
    <property type="component" value="Unassembled WGS sequence"/>
</dbReference>
<protein>
    <submittedName>
        <fullName evidence="2">Uncharacterized protein</fullName>
    </submittedName>
</protein>
<organism evidence="2 3">
    <name type="scientific">Crucibulum laeve</name>
    <dbReference type="NCBI Taxonomy" id="68775"/>
    <lineage>
        <taxon>Eukaryota</taxon>
        <taxon>Fungi</taxon>
        <taxon>Dikarya</taxon>
        <taxon>Basidiomycota</taxon>
        <taxon>Agaricomycotina</taxon>
        <taxon>Agaricomycetes</taxon>
        <taxon>Agaricomycetidae</taxon>
        <taxon>Agaricales</taxon>
        <taxon>Agaricineae</taxon>
        <taxon>Nidulariaceae</taxon>
        <taxon>Crucibulum</taxon>
    </lineage>
</organism>
<dbReference type="EMBL" id="ML213621">
    <property type="protein sequence ID" value="TFK35501.1"/>
    <property type="molecule type" value="Genomic_DNA"/>
</dbReference>
<feature type="compositionally biased region" description="Polar residues" evidence="1">
    <location>
        <begin position="45"/>
        <end position="54"/>
    </location>
</feature>
<evidence type="ECO:0000313" key="2">
    <source>
        <dbReference type="EMBL" id="TFK35501.1"/>
    </source>
</evidence>